<comment type="caution">
    <text evidence="10">The sequence shown here is derived from an EMBL/GenBank/DDBJ whole genome shotgun (WGS) entry which is preliminary data.</text>
</comment>
<sequence length="835" mass="94128">MNSNETVREDENSDVCLQDLISHEFDILSNDIFPATADNPSPDGPHSSHLVSSHDVSVSDYSAPGYEQTEILNGFEQMDGVVPFLPPAPDASDTLQFPVTSAVASDQVDTSSNDASGGQPSAASVKTPSRMATRFTRESVRILRNCFLAHSSDPFPNETEKKRLQEETGLTRAQIMTWFANARRRIKVPRSISNSPGQTQPRDIPRRPGTPAPVNALSSMNPLERWVDSPPENEAASVSAIARAVASSPPASKHQLVFAVDSVGAQELIFLAQLCLIQVTRALWHGAPTAQSPVADLALRRRTYRRVEEKPRLGNVLKKFQCTFCTDSFNRKYDWQRHENSVHLPLQRWICISDGPRARNLENQNLLSCVFCGLVDPDDAHIESHNCSTCKNRPLNERSFNRKDHLRQHLRLFHNNSTFLEWSMASWRVPVPDIRSRCGICDRWMDTWEARVNHIAEHFKMGKSMADWKGDWGFDPEIFDSVENAMPPWFIEFERHTPYPFQGGKALVASPRSAYELLKLELAYFMQRFHDNNDRMPGIQDMQFEACRIILASESMGHEQLQQQPISWLRDLIVSDQEVLQRAKLSPVRSAAETRLYPLQVKGKAALFESCPFEAQLRDFIQAKSLLHLSENISDTELRDECCHIIGRMEEVSTTPSDFIATWLVRLIHSEGDWLVAFRERSNIPLVCDLDCLDPTADVSIYEYTRLDRGVAEYLETQRAKGIEPNDDDLRRQARIVVGQDNDGWTTTAADNELWLASFKRRHKPDIGDALKFSAKPAALGPKATSPTTNPSAMPPGILGGLNVVPWNEDQESLLNARSLVQGEGISAINDWNYY</sequence>
<dbReference type="OrthoDB" id="10056939at2759"/>
<evidence type="ECO:0000256" key="5">
    <source>
        <dbReference type="PROSITE-ProRule" id="PRU00108"/>
    </source>
</evidence>
<dbReference type="PROSITE" id="PS51253">
    <property type="entry name" value="HTH_CENPB"/>
    <property type="match status" value="1"/>
</dbReference>
<dbReference type="Gene3D" id="1.10.10.60">
    <property type="entry name" value="Homeodomain-like"/>
    <property type="match status" value="1"/>
</dbReference>
<dbReference type="SUPFAM" id="SSF46689">
    <property type="entry name" value="Homeodomain-like"/>
    <property type="match status" value="1"/>
</dbReference>
<evidence type="ECO:0000259" key="9">
    <source>
        <dbReference type="PROSITE" id="PS51253"/>
    </source>
</evidence>
<dbReference type="SMART" id="SM00389">
    <property type="entry name" value="HOX"/>
    <property type="match status" value="1"/>
</dbReference>
<keyword evidence="11" id="KW-1185">Reference proteome</keyword>
<dbReference type="Pfam" id="PF03221">
    <property type="entry name" value="HTH_Tnp_Tc5"/>
    <property type="match status" value="1"/>
</dbReference>
<evidence type="ECO:0000259" key="7">
    <source>
        <dbReference type="PROSITE" id="PS50071"/>
    </source>
</evidence>
<feature type="domain" description="Homeobox" evidence="7">
    <location>
        <begin position="126"/>
        <end position="189"/>
    </location>
</feature>
<dbReference type="InterPro" id="IPR013087">
    <property type="entry name" value="Znf_C2H2_type"/>
</dbReference>
<feature type="compositionally biased region" description="Polar residues" evidence="6">
    <location>
        <begin position="103"/>
        <end position="127"/>
    </location>
</feature>
<evidence type="ECO:0000256" key="1">
    <source>
        <dbReference type="ARBA" id="ARBA00023125"/>
    </source>
</evidence>
<dbReference type="GO" id="GO:0003677">
    <property type="term" value="F:DNA binding"/>
    <property type="evidence" value="ECO:0007669"/>
    <property type="project" value="UniProtKB-UniRule"/>
</dbReference>
<dbReference type="InterPro" id="IPR009057">
    <property type="entry name" value="Homeodomain-like_sf"/>
</dbReference>
<protein>
    <submittedName>
        <fullName evidence="10">Monocarboxylate transporter 4</fullName>
    </submittedName>
</protein>
<accession>A0A8H4LLF0</accession>
<dbReference type="PROSITE" id="PS00028">
    <property type="entry name" value="ZINC_FINGER_C2H2_1"/>
    <property type="match status" value="1"/>
</dbReference>
<name>A0A8H4LLF0_9HYPO</name>
<feature type="region of interest" description="Disordered" evidence="6">
    <location>
        <begin position="187"/>
        <end position="217"/>
    </location>
</feature>
<dbReference type="SMART" id="SM00355">
    <property type="entry name" value="ZnF_C2H2"/>
    <property type="match status" value="3"/>
</dbReference>
<dbReference type="AlphaFoldDB" id="A0A8H4LLF0"/>
<reference evidence="10 11" key="1">
    <citation type="submission" date="2020-01" db="EMBL/GenBank/DDBJ databases">
        <title>Identification and distribution of gene clusters putatively required for synthesis of sphingolipid metabolism inhibitors in phylogenetically diverse species of the filamentous fungus Fusarium.</title>
        <authorList>
            <person name="Kim H.-S."/>
            <person name="Busman M."/>
            <person name="Brown D.W."/>
            <person name="Divon H."/>
            <person name="Uhlig S."/>
            <person name="Proctor R.H."/>
        </authorList>
    </citation>
    <scope>NUCLEOTIDE SEQUENCE [LARGE SCALE GENOMIC DNA]</scope>
    <source>
        <strain evidence="10 11">NRRL 20459</strain>
    </source>
</reference>
<dbReference type="GO" id="GO:0006355">
    <property type="term" value="P:regulation of DNA-templated transcription"/>
    <property type="evidence" value="ECO:0007669"/>
    <property type="project" value="InterPro"/>
</dbReference>
<dbReference type="GO" id="GO:0008270">
    <property type="term" value="F:zinc ion binding"/>
    <property type="evidence" value="ECO:0007669"/>
    <property type="project" value="UniProtKB-KW"/>
</dbReference>
<evidence type="ECO:0000259" key="8">
    <source>
        <dbReference type="PROSITE" id="PS50157"/>
    </source>
</evidence>
<keyword evidence="2 5" id="KW-0371">Homeobox</keyword>
<dbReference type="InterPro" id="IPR006600">
    <property type="entry name" value="HTH_CenpB_DNA-bd_dom"/>
</dbReference>
<feature type="DNA-binding region" description="Homeobox" evidence="5">
    <location>
        <begin position="128"/>
        <end position="190"/>
    </location>
</feature>
<dbReference type="CDD" id="cd00086">
    <property type="entry name" value="homeodomain"/>
    <property type="match status" value="1"/>
</dbReference>
<keyword evidence="4" id="KW-0479">Metal-binding</keyword>
<feature type="domain" description="C2H2-type" evidence="8">
    <location>
        <begin position="320"/>
        <end position="343"/>
    </location>
</feature>
<dbReference type="Pfam" id="PF05920">
    <property type="entry name" value="Homeobox_KN"/>
    <property type="match status" value="1"/>
</dbReference>
<dbReference type="InterPro" id="IPR008422">
    <property type="entry name" value="KN_HD"/>
</dbReference>
<feature type="compositionally biased region" description="Polar residues" evidence="6">
    <location>
        <begin position="191"/>
        <end position="201"/>
    </location>
</feature>
<organism evidence="10 11">
    <name type="scientific">Fusarium albosuccineum</name>
    <dbReference type="NCBI Taxonomy" id="1237068"/>
    <lineage>
        <taxon>Eukaryota</taxon>
        <taxon>Fungi</taxon>
        <taxon>Dikarya</taxon>
        <taxon>Ascomycota</taxon>
        <taxon>Pezizomycotina</taxon>
        <taxon>Sordariomycetes</taxon>
        <taxon>Hypocreomycetidae</taxon>
        <taxon>Hypocreales</taxon>
        <taxon>Nectriaceae</taxon>
        <taxon>Fusarium</taxon>
        <taxon>Fusarium decemcellulare species complex</taxon>
    </lineage>
</organism>
<dbReference type="InterPro" id="IPR050224">
    <property type="entry name" value="TALE_homeobox"/>
</dbReference>
<keyword evidence="4" id="KW-0862">Zinc</keyword>
<dbReference type="Proteomes" id="UP000554235">
    <property type="component" value="Unassembled WGS sequence"/>
</dbReference>
<keyword evidence="3 5" id="KW-0539">Nucleus</keyword>
<keyword evidence="4" id="KW-0863">Zinc-finger</keyword>
<dbReference type="GO" id="GO:0005634">
    <property type="term" value="C:nucleus"/>
    <property type="evidence" value="ECO:0007669"/>
    <property type="project" value="UniProtKB-SubCell"/>
</dbReference>
<dbReference type="Gene3D" id="3.30.160.60">
    <property type="entry name" value="Classic Zinc Finger"/>
    <property type="match status" value="1"/>
</dbReference>
<evidence type="ECO:0000313" key="10">
    <source>
        <dbReference type="EMBL" id="KAF4470273.1"/>
    </source>
</evidence>
<evidence type="ECO:0000256" key="2">
    <source>
        <dbReference type="ARBA" id="ARBA00023155"/>
    </source>
</evidence>
<dbReference type="PANTHER" id="PTHR11850">
    <property type="entry name" value="HOMEOBOX PROTEIN TRANSCRIPTION FACTORS"/>
    <property type="match status" value="1"/>
</dbReference>
<evidence type="ECO:0000256" key="4">
    <source>
        <dbReference type="PROSITE-ProRule" id="PRU00042"/>
    </source>
</evidence>
<feature type="region of interest" description="Disordered" evidence="6">
    <location>
        <begin position="103"/>
        <end position="130"/>
    </location>
</feature>
<keyword evidence="1 5" id="KW-0238">DNA-binding</keyword>
<feature type="domain" description="HTH CENPB-type" evidence="9">
    <location>
        <begin position="695"/>
        <end position="769"/>
    </location>
</feature>
<evidence type="ECO:0000256" key="6">
    <source>
        <dbReference type="SAM" id="MobiDB-lite"/>
    </source>
</evidence>
<dbReference type="PROSITE" id="PS50157">
    <property type="entry name" value="ZINC_FINGER_C2H2_2"/>
    <property type="match status" value="1"/>
</dbReference>
<evidence type="ECO:0000313" key="11">
    <source>
        <dbReference type="Proteomes" id="UP000554235"/>
    </source>
</evidence>
<evidence type="ECO:0000256" key="3">
    <source>
        <dbReference type="ARBA" id="ARBA00023242"/>
    </source>
</evidence>
<dbReference type="InterPro" id="IPR001356">
    <property type="entry name" value="HD"/>
</dbReference>
<comment type="subcellular location">
    <subcellularLocation>
        <location evidence="5">Nucleus</location>
    </subcellularLocation>
</comment>
<dbReference type="PROSITE" id="PS50071">
    <property type="entry name" value="HOMEOBOX_2"/>
    <property type="match status" value="1"/>
</dbReference>
<proteinExistence type="predicted"/>
<gene>
    <name evidence="10" type="ORF">FALBO_2819</name>
</gene>
<dbReference type="EMBL" id="JAADYS010000370">
    <property type="protein sequence ID" value="KAF4470273.1"/>
    <property type="molecule type" value="Genomic_DNA"/>
</dbReference>
<feature type="region of interest" description="Disordered" evidence="6">
    <location>
        <begin position="34"/>
        <end position="55"/>
    </location>
</feature>